<accession>A0ABX3EV06</accession>
<gene>
    <name evidence="1" type="ORF">A3844_06170</name>
</gene>
<organism evidence="1 2">
    <name type="scientific">Paenibacillus helianthi</name>
    <dbReference type="NCBI Taxonomy" id="1349432"/>
    <lineage>
        <taxon>Bacteria</taxon>
        <taxon>Bacillati</taxon>
        <taxon>Bacillota</taxon>
        <taxon>Bacilli</taxon>
        <taxon>Bacillales</taxon>
        <taxon>Paenibacillaceae</taxon>
        <taxon>Paenibacillus</taxon>
    </lineage>
</organism>
<dbReference type="RefSeq" id="WP_074083719.1">
    <property type="nucleotide sequence ID" value="NZ_LVWI01000014.1"/>
</dbReference>
<name>A0ABX3EV06_9BACL</name>
<sequence length="71" mass="8449">MRTIKENVKLLVSLMPSLVERENELLHAYWVMFDELKQPRDLIQATPAGSITRRLRELQNEHHPDERNELV</sequence>
<comment type="caution">
    <text evidence="1">The sequence shown here is derived from an EMBL/GenBank/DDBJ whole genome shotgun (WGS) entry which is preliminary data.</text>
</comment>
<evidence type="ECO:0000313" key="2">
    <source>
        <dbReference type="Proteomes" id="UP000186058"/>
    </source>
</evidence>
<dbReference type="EMBL" id="LVWI01000014">
    <property type="protein sequence ID" value="OKP89564.1"/>
    <property type="molecule type" value="Genomic_DNA"/>
</dbReference>
<reference evidence="1 2" key="1">
    <citation type="submission" date="2016-03" db="EMBL/GenBank/DDBJ databases">
        <authorList>
            <person name="Sant'Anna F.H."/>
            <person name="Ambrosini A."/>
            <person name="Souza R."/>
            <person name="Bach E."/>
            <person name="Fernandes G."/>
            <person name="Balsanelli E."/>
            <person name="Baura V.A."/>
            <person name="Souza E.M."/>
            <person name="Passaglia L."/>
        </authorList>
    </citation>
    <scope>NUCLEOTIDE SEQUENCE [LARGE SCALE GENOMIC DNA]</scope>
    <source>
        <strain evidence="1 2">P26E</strain>
    </source>
</reference>
<proteinExistence type="predicted"/>
<keyword evidence="2" id="KW-1185">Reference proteome</keyword>
<evidence type="ECO:0000313" key="1">
    <source>
        <dbReference type="EMBL" id="OKP89564.1"/>
    </source>
</evidence>
<dbReference type="Proteomes" id="UP000186058">
    <property type="component" value="Unassembled WGS sequence"/>
</dbReference>
<protein>
    <submittedName>
        <fullName evidence="1">Uncharacterized protein</fullName>
    </submittedName>
</protein>